<reference evidence="3" key="1">
    <citation type="submission" date="2015-10" db="EMBL/GenBank/DDBJ databases">
        <authorList>
            <person name="Devillers H."/>
        </authorList>
    </citation>
    <scope>NUCLEOTIDE SEQUENCE [LARGE SCALE GENOMIC DNA]</scope>
</reference>
<evidence type="ECO:0000313" key="3">
    <source>
        <dbReference type="Proteomes" id="UP000236544"/>
    </source>
</evidence>
<organism evidence="2 3">
    <name type="scientific">Lachancea quebecensis</name>
    <dbReference type="NCBI Taxonomy" id="1654605"/>
    <lineage>
        <taxon>Eukaryota</taxon>
        <taxon>Fungi</taxon>
        <taxon>Dikarya</taxon>
        <taxon>Ascomycota</taxon>
        <taxon>Saccharomycotina</taxon>
        <taxon>Saccharomycetes</taxon>
        <taxon>Saccharomycetales</taxon>
        <taxon>Saccharomycetaceae</taxon>
        <taxon>Lachancea</taxon>
    </lineage>
</organism>
<protein>
    <submittedName>
        <fullName evidence="2">LAQU0S14e03004g1_1</fullName>
    </submittedName>
</protein>
<dbReference type="Proteomes" id="UP000236544">
    <property type="component" value="Unassembled WGS sequence"/>
</dbReference>
<dbReference type="EMBL" id="LN890536">
    <property type="protein sequence ID" value="CUS24225.1"/>
    <property type="molecule type" value="Genomic_DNA"/>
</dbReference>
<name>A0A0N7MM64_9SACH</name>
<dbReference type="GO" id="GO:0003723">
    <property type="term" value="F:RNA binding"/>
    <property type="evidence" value="ECO:0007669"/>
    <property type="project" value="InterPro"/>
</dbReference>
<dbReference type="PANTHER" id="PTHR47803">
    <property type="entry name" value="TRNA-SPECIFIC ADENOSINE DEAMINASE 1"/>
    <property type="match status" value="1"/>
</dbReference>
<dbReference type="SMART" id="SM00552">
    <property type="entry name" value="ADEAMc"/>
    <property type="match status" value="1"/>
</dbReference>
<dbReference type="PROSITE" id="PS50141">
    <property type="entry name" value="A_DEAMIN_EDITASE"/>
    <property type="match status" value="1"/>
</dbReference>
<dbReference type="GO" id="GO:0043829">
    <property type="term" value="F:tRNA-specific adenosine-37 deaminase activity"/>
    <property type="evidence" value="ECO:0007669"/>
    <property type="project" value="TreeGrafter"/>
</dbReference>
<keyword evidence="3" id="KW-1185">Reference proteome</keyword>
<evidence type="ECO:0000313" key="2">
    <source>
        <dbReference type="EMBL" id="CUS24225.1"/>
    </source>
</evidence>
<sequence length="385" mass="43148">MESDEKLPDKIADLAFSYYKKLKPSAKPTVRSNGAKEWNVLACVVAIDNASDALRLVSLATGVKASPNNELKRSKGRILHDCHAEILALRGFNTVLLKQIHLLKDPMSQQVPDLISHSRDFPGRYRLKEEFSFALYISRAPCGDASMGSLCDEGSISFTDNDRCQYIDANNKTILRGRSNYAKKGYVRTKPGRKDSKLTLSKSCTDKLCSKQVLSILNSLTWDLLEAPVFLKCIVVPQFPREAEADFDRAFDTRIKDCISTEKLQILSCSQHFADDRIYENQPPSLTSSILLNVIEGQKLLQQSIVNGVKSGAFVKPPKPLRKNCETVISRASQWSLFKQIKGSVNFQSYQEFKSQQLCRNALKERIRLALSKDGWVGTEADDCA</sequence>
<dbReference type="OrthoDB" id="10268011at2759"/>
<dbReference type="Pfam" id="PF02137">
    <property type="entry name" value="A_deamin"/>
    <property type="match status" value="1"/>
</dbReference>
<dbReference type="PANTHER" id="PTHR47803:SF1">
    <property type="entry name" value="TRNA-SPECIFIC ADENOSINE DEAMINASE 1"/>
    <property type="match status" value="1"/>
</dbReference>
<dbReference type="InterPro" id="IPR002466">
    <property type="entry name" value="A_deamin"/>
</dbReference>
<dbReference type="GO" id="GO:0002100">
    <property type="term" value="P:tRNA wobble adenosine to inosine editing"/>
    <property type="evidence" value="ECO:0007669"/>
    <property type="project" value="InterPro"/>
</dbReference>
<proteinExistence type="predicted"/>
<dbReference type="InterPro" id="IPR042935">
    <property type="entry name" value="Tad1"/>
</dbReference>
<evidence type="ECO:0000259" key="1">
    <source>
        <dbReference type="PROSITE" id="PS50141"/>
    </source>
</evidence>
<gene>
    <name evidence="2" type="ORF">LAQU0_S14e03004g</name>
</gene>
<accession>A0A0N7MM64</accession>
<feature type="domain" description="A to I editase" evidence="1">
    <location>
        <begin position="58"/>
        <end position="366"/>
    </location>
</feature>
<dbReference type="AlphaFoldDB" id="A0A0N7MM64"/>